<evidence type="ECO:0000256" key="1">
    <source>
        <dbReference type="SAM" id="SignalP"/>
    </source>
</evidence>
<evidence type="ECO:0008006" key="4">
    <source>
        <dbReference type="Google" id="ProtNLM"/>
    </source>
</evidence>
<feature type="signal peptide" evidence="1">
    <location>
        <begin position="1"/>
        <end position="19"/>
    </location>
</feature>
<proteinExistence type="predicted"/>
<protein>
    <recommendedName>
        <fullName evidence="4">C1q domain-containing protein</fullName>
    </recommendedName>
</protein>
<dbReference type="Proteomes" id="UP001500433">
    <property type="component" value="Unassembled WGS sequence"/>
</dbReference>
<keyword evidence="3" id="KW-1185">Reference proteome</keyword>
<organism evidence="2 3">
    <name type="scientific">Flaviramulus aquimarinus</name>
    <dbReference type="NCBI Taxonomy" id="1170456"/>
    <lineage>
        <taxon>Bacteria</taxon>
        <taxon>Pseudomonadati</taxon>
        <taxon>Bacteroidota</taxon>
        <taxon>Flavobacteriia</taxon>
        <taxon>Flavobacteriales</taxon>
        <taxon>Flavobacteriaceae</taxon>
        <taxon>Flaviramulus</taxon>
    </lineage>
</organism>
<dbReference type="RefSeq" id="WP_345272815.1">
    <property type="nucleotide sequence ID" value="NZ_BAABJH010000001.1"/>
</dbReference>
<sequence>MKKKSCLLILLLFSYCSFSQVGIGTTDPDPSSILDIESDSQGILVPRLTTIQINAIDDPATGLIVYNTDMNEFQFNCSDPAMPDWSKISHTSSVKYSNTNTTTNINPTNYTNMPIFGSLDWNDDTTLYNQSGNTITVNTTGRYRISVNIAYTVPAVAGNNSEQRVSVEAQLAINGSPTGAIGNTGYVRRANGQNEASLHITEVFNITAGQTISVQTIRGGNTAPAYLRSAGTSNIYIEKIK</sequence>
<comment type="caution">
    <text evidence="2">The sequence shown here is derived from an EMBL/GenBank/DDBJ whole genome shotgun (WGS) entry which is preliminary data.</text>
</comment>
<accession>A0ABP9EUE1</accession>
<reference evidence="3" key="1">
    <citation type="journal article" date="2019" name="Int. J. Syst. Evol. Microbiol.">
        <title>The Global Catalogue of Microorganisms (GCM) 10K type strain sequencing project: providing services to taxonomists for standard genome sequencing and annotation.</title>
        <authorList>
            <consortium name="The Broad Institute Genomics Platform"/>
            <consortium name="The Broad Institute Genome Sequencing Center for Infectious Disease"/>
            <person name="Wu L."/>
            <person name="Ma J."/>
        </authorList>
    </citation>
    <scope>NUCLEOTIDE SEQUENCE [LARGE SCALE GENOMIC DNA]</scope>
    <source>
        <strain evidence="3">JCM 18274</strain>
    </source>
</reference>
<gene>
    <name evidence="2" type="ORF">GCM10023311_08660</name>
</gene>
<evidence type="ECO:0000313" key="3">
    <source>
        <dbReference type="Proteomes" id="UP001500433"/>
    </source>
</evidence>
<feature type="chain" id="PRO_5047044245" description="C1q domain-containing protein" evidence="1">
    <location>
        <begin position="20"/>
        <end position="241"/>
    </location>
</feature>
<keyword evidence="1" id="KW-0732">Signal</keyword>
<name>A0ABP9EUE1_9FLAO</name>
<evidence type="ECO:0000313" key="2">
    <source>
        <dbReference type="EMBL" id="GAA4887196.1"/>
    </source>
</evidence>
<dbReference type="EMBL" id="BAABJH010000001">
    <property type="protein sequence ID" value="GAA4887196.1"/>
    <property type="molecule type" value="Genomic_DNA"/>
</dbReference>